<gene>
    <name evidence="3" type="ORF">BDA99DRAFT_553988</name>
</gene>
<feature type="compositionally biased region" description="Acidic residues" evidence="1">
    <location>
        <begin position="477"/>
        <end position="501"/>
    </location>
</feature>
<evidence type="ECO:0000256" key="2">
    <source>
        <dbReference type="SAM" id="Phobius"/>
    </source>
</evidence>
<feature type="transmembrane region" description="Helical" evidence="2">
    <location>
        <begin position="31"/>
        <end position="49"/>
    </location>
</feature>
<evidence type="ECO:0000313" key="3">
    <source>
        <dbReference type="EMBL" id="KAI9278340.1"/>
    </source>
</evidence>
<evidence type="ECO:0000313" key="4">
    <source>
        <dbReference type="Proteomes" id="UP001209540"/>
    </source>
</evidence>
<dbReference type="AlphaFoldDB" id="A0AAD5PJ61"/>
<feature type="region of interest" description="Disordered" evidence="1">
    <location>
        <begin position="423"/>
        <end position="591"/>
    </location>
</feature>
<reference evidence="3" key="2">
    <citation type="submission" date="2023-02" db="EMBL/GenBank/DDBJ databases">
        <authorList>
            <consortium name="DOE Joint Genome Institute"/>
            <person name="Mondo S.J."/>
            <person name="Chang Y."/>
            <person name="Wang Y."/>
            <person name="Ahrendt S."/>
            <person name="Andreopoulos W."/>
            <person name="Barry K."/>
            <person name="Beard J."/>
            <person name="Benny G.L."/>
            <person name="Blankenship S."/>
            <person name="Bonito G."/>
            <person name="Cuomo C."/>
            <person name="Desiro A."/>
            <person name="Gervers K.A."/>
            <person name="Hundley H."/>
            <person name="Kuo A."/>
            <person name="LaButti K."/>
            <person name="Lang B.F."/>
            <person name="Lipzen A."/>
            <person name="O'Donnell K."/>
            <person name="Pangilinan J."/>
            <person name="Reynolds N."/>
            <person name="Sandor L."/>
            <person name="Smith M.W."/>
            <person name="Tsang A."/>
            <person name="Grigoriev I.V."/>
            <person name="Stajich J.E."/>
            <person name="Spatafora J.W."/>
        </authorList>
    </citation>
    <scope>NUCLEOTIDE SEQUENCE</scope>
    <source>
        <strain evidence="3">RSA 2281</strain>
    </source>
</reference>
<name>A0AAD5PJ61_9FUNG</name>
<feature type="compositionally biased region" description="Low complexity" evidence="1">
    <location>
        <begin position="443"/>
        <end position="452"/>
    </location>
</feature>
<keyword evidence="4" id="KW-1185">Reference proteome</keyword>
<feature type="compositionally biased region" description="Low complexity" evidence="1">
    <location>
        <begin position="515"/>
        <end position="524"/>
    </location>
</feature>
<protein>
    <submittedName>
        <fullName evidence="3">Uncharacterized protein</fullName>
    </submittedName>
</protein>
<feature type="compositionally biased region" description="Polar residues" evidence="1">
    <location>
        <begin position="431"/>
        <end position="440"/>
    </location>
</feature>
<sequence length="591" mass="63330">MSSTSAQLKLCLCALFLVLYGDRISKAIALALLILIDAFIQFCFLVWLLHPKWVLFLSLSVLWYNIKSTPSYTFVYKHIVAKLVALHCSLVSPSLPPTTDTVFRFVSISSSPMERPQSSDCKGKDKVRYAPSLFFSEDDEEAKFPPNACEAPVYSPIFGKYVPWFIARLSEEKQLWIVEKWGDTHTMPKVSVYSPTDVLEQEVDLLCDRFAAMHLGASAQSSAIDQCLDEHTSLSMPVAAYDAVTMETGDSTIVRANVTDSSPVMAITTSPDCSMDVDELSFGDSPFAVLMDVDSVSFGPSPFAILLAEGMEYAPVRMTVVGDSTVMNAPQQYEQTSVVHLLPSESLQGVESAPMGTGVGMMDVSSFDDLPAMAASTPAVESSHLGWPLGWGDSSDVPSTPVVERFAVGSNTSTMFVDEGVVEEEEDTLAVRSTQLSNDGEPSGESNDNNSSDMDDSSDDSMEGEESTTGESTDNNSSDDDDSSDDEEPTTGESTADDNSSDDGQYTGEPSMGESSGNNSSDMDASMDDEEPLMGEPTDNNSLVGQGVPSDASSVVSSATADIPIVDGGDSSSQYDDESSDGESLEILLAS</sequence>
<comment type="caution">
    <text evidence="3">The sequence shown here is derived from an EMBL/GenBank/DDBJ whole genome shotgun (WGS) entry which is preliminary data.</text>
</comment>
<proteinExistence type="predicted"/>
<feature type="compositionally biased region" description="Acidic residues" evidence="1">
    <location>
        <begin position="575"/>
        <end position="584"/>
    </location>
</feature>
<keyword evidence="2" id="KW-0472">Membrane</keyword>
<organism evidence="3 4">
    <name type="scientific">Phascolomyces articulosus</name>
    <dbReference type="NCBI Taxonomy" id="60185"/>
    <lineage>
        <taxon>Eukaryota</taxon>
        <taxon>Fungi</taxon>
        <taxon>Fungi incertae sedis</taxon>
        <taxon>Mucoromycota</taxon>
        <taxon>Mucoromycotina</taxon>
        <taxon>Mucoromycetes</taxon>
        <taxon>Mucorales</taxon>
        <taxon>Lichtheimiaceae</taxon>
        <taxon>Phascolomyces</taxon>
    </lineage>
</organism>
<reference evidence="3" key="1">
    <citation type="journal article" date="2022" name="IScience">
        <title>Evolution of zygomycete secretomes and the origins of terrestrial fungal ecologies.</title>
        <authorList>
            <person name="Chang Y."/>
            <person name="Wang Y."/>
            <person name="Mondo S."/>
            <person name="Ahrendt S."/>
            <person name="Andreopoulos W."/>
            <person name="Barry K."/>
            <person name="Beard J."/>
            <person name="Benny G.L."/>
            <person name="Blankenship S."/>
            <person name="Bonito G."/>
            <person name="Cuomo C."/>
            <person name="Desiro A."/>
            <person name="Gervers K.A."/>
            <person name="Hundley H."/>
            <person name="Kuo A."/>
            <person name="LaButti K."/>
            <person name="Lang B.F."/>
            <person name="Lipzen A."/>
            <person name="O'Donnell K."/>
            <person name="Pangilinan J."/>
            <person name="Reynolds N."/>
            <person name="Sandor L."/>
            <person name="Smith M.E."/>
            <person name="Tsang A."/>
            <person name="Grigoriev I.V."/>
            <person name="Stajich J.E."/>
            <person name="Spatafora J.W."/>
        </authorList>
    </citation>
    <scope>NUCLEOTIDE SEQUENCE</scope>
    <source>
        <strain evidence="3">RSA 2281</strain>
    </source>
</reference>
<keyword evidence="2" id="KW-1133">Transmembrane helix</keyword>
<dbReference type="Proteomes" id="UP001209540">
    <property type="component" value="Unassembled WGS sequence"/>
</dbReference>
<evidence type="ECO:0000256" key="1">
    <source>
        <dbReference type="SAM" id="MobiDB-lite"/>
    </source>
</evidence>
<feature type="compositionally biased region" description="Acidic residues" evidence="1">
    <location>
        <begin position="453"/>
        <end position="468"/>
    </location>
</feature>
<feature type="compositionally biased region" description="Low complexity" evidence="1">
    <location>
        <begin position="550"/>
        <end position="574"/>
    </location>
</feature>
<accession>A0AAD5PJ61</accession>
<keyword evidence="2" id="KW-0812">Transmembrane</keyword>
<dbReference type="EMBL" id="JAIXMP010000001">
    <property type="protein sequence ID" value="KAI9278340.1"/>
    <property type="molecule type" value="Genomic_DNA"/>
</dbReference>